<sequence length="298" mass="34547">MASGKLNSVNRIPTIYSTTSHLSGLPTLWCALPVIEQLQTAWEAKSQDDHFSLYHDMMNNGLTKLQKYYSRFDEKPIYVLALVLHPYYKLDYIEMAWGGAMEQAVEWRNGNVDAKNWQLEACRILEKAMEQYHQHQPRATQAMDDDSAASLHCNPLLSEFDQFRQLHVSRDANEEWASELKQYLDDIPPDVTKDTDIVEWWQCIQQLHTLHLMFFHAKPLLFHVNGSSLLEIRWLMTCRASLGSQRFEELQLMKFAWCKDIADITPWNSAHVNEVDLTEYGDFLAGDEGAEVLETSLF</sequence>
<name>A0ACC0U5Q7_9AGAM</name>
<keyword evidence="2" id="KW-1185">Reference proteome</keyword>
<protein>
    <submittedName>
        <fullName evidence="1">Uncharacterized protein</fullName>
    </submittedName>
</protein>
<accession>A0ACC0U5Q7</accession>
<dbReference type="EMBL" id="JAGFNK010000143">
    <property type="protein sequence ID" value="KAI9507035.1"/>
    <property type="molecule type" value="Genomic_DNA"/>
</dbReference>
<evidence type="ECO:0000313" key="2">
    <source>
        <dbReference type="Proteomes" id="UP001207468"/>
    </source>
</evidence>
<dbReference type="Proteomes" id="UP001207468">
    <property type="component" value="Unassembled WGS sequence"/>
</dbReference>
<gene>
    <name evidence="1" type="ORF">F5148DRAFT_1285734</name>
</gene>
<organism evidence="1 2">
    <name type="scientific">Russula earlei</name>
    <dbReference type="NCBI Taxonomy" id="71964"/>
    <lineage>
        <taxon>Eukaryota</taxon>
        <taxon>Fungi</taxon>
        <taxon>Dikarya</taxon>
        <taxon>Basidiomycota</taxon>
        <taxon>Agaricomycotina</taxon>
        <taxon>Agaricomycetes</taxon>
        <taxon>Russulales</taxon>
        <taxon>Russulaceae</taxon>
        <taxon>Russula</taxon>
    </lineage>
</organism>
<proteinExistence type="predicted"/>
<comment type="caution">
    <text evidence="1">The sequence shown here is derived from an EMBL/GenBank/DDBJ whole genome shotgun (WGS) entry which is preliminary data.</text>
</comment>
<evidence type="ECO:0000313" key="1">
    <source>
        <dbReference type="EMBL" id="KAI9507035.1"/>
    </source>
</evidence>
<reference evidence="1" key="1">
    <citation type="submission" date="2021-03" db="EMBL/GenBank/DDBJ databases">
        <title>Evolutionary priming and transition to the ectomycorrhizal habit in an iconic lineage of mushroom-forming fungi: is preadaptation a requirement?</title>
        <authorList>
            <consortium name="DOE Joint Genome Institute"/>
            <person name="Looney B.P."/>
            <person name="Miyauchi S."/>
            <person name="Morin E."/>
            <person name="Drula E."/>
            <person name="Courty P.E."/>
            <person name="Chicoki N."/>
            <person name="Fauchery L."/>
            <person name="Kohler A."/>
            <person name="Kuo A."/>
            <person name="LaButti K."/>
            <person name="Pangilinan J."/>
            <person name="Lipzen A."/>
            <person name="Riley R."/>
            <person name="Andreopoulos W."/>
            <person name="He G."/>
            <person name="Johnson J."/>
            <person name="Barry K.W."/>
            <person name="Grigoriev I.V."/>
            <person name="Nagy L."/>
            <person name="Hibbett D."/>
            <person name="Henrissat B."/>
            <person name="Matheny P.B."/>
            <person name="Labbe J."/>
            <person name="Martin A.F."/>
        </authorList>
    </citation>
    <scope>NUCLEOTIDE SEQUENCE</scope>
    <source>
        <strain evidence="1">BPL698</strain>
    </source>
</reference>